<dbReference type="Pfam" id="PF03129">
    <property type="entry name" value="HGTP_anticodon"/>
    <property type="match status" value="1"/>
</dbReference>
<dbReference type="EMBL" id="JAGYWB010000012">
    <property type="protein sequence ID" value="KAI0501256.1"/>
    <property type="molecule type" value="Genomic_DNA"/>
</dbReference>
<comment type="similarity">
    <text evidence="1">Belongs to the class-II aminoacyl-tRNA synthetase family.</text>
</comment>
<evidence type="ECO:0000313" key="7">
    <source>
        <dbReference type="EMBL" id="KAI0501256.1"/>
    </source>
</evidence>
<name>A0A8T3AXC7_DENNO</name>
<dbReference type="FunFam" id="3.40.50.800:FF:000012">
    <property type="entry name" value="Histidine--tRNA ligase, cytoplasmic"/>
    <property type="match status" value="1"/>
</dbReference>
<evidence type="ECO:0000256" key="3">
    <source>
        <dbReference type="ARBA" id="ARBA00022840"/>
    </source>
</evidence>
<evidence type="ECO:0000256" key="4">
    <source>
        <dbReference type="ARBA" id="ARBA00022917"/>
    </source>
</evidence>
<dbReference type="SUPFAM" id="SSF52954">
    <property type="entry name" value="Class II aaRS ABD-related"/>
    <property type="match status" value="1"/>
</dbReference>
<dbReference type="AlphaFoldDB" id="A0A8T3AXC7"/>
<evidence type="ECO:0000256" key="5">
    <source>
        <dbReference type="SAM" id="MobiDB-lite"/>
    </source>
</evidence>
<evidence type="ECO:0000313" key="8">
    <source>
        <dbReference type="Proteomes" id="UP000829196"/>
    </source>
</evidence>
<dbReference type="InterPro" id="IPR033656">
    <property type="entry name" value="HisRS_anticodon"/>
</dbReference>
<dbReference type="Gene3D" id="3.40.50.800">
    <property type="entry name" value="Anticodon-binding domain"/>
    <property type="match status" value="1"/>
</dbReference>
<sequence length="146" mass="16037">MATRAGADTGSGTQRATGARGSHDLGCFGWELVGFAGFANEKDGRWVIRATETQVLVAIIGKDLLLAAELVNELWNAKLNAEFGLNKRVRNHIDRAVESGIPLVVLVGESELNSGILKLKNIESHQEEMIPREIFVEELQKRLNMV</sequence>
<dbReference type="InterPro" id="IPR004154">
    <property type="entry name" value="Anticodon-bd"/>
</dbReference>
<accession>A0A8T3AXC7</accession>
<dbReference type="GO" id="GO:0003723">
    <property type="term" value="F:RNA binding"/>
    <property type="evidence" value="ECO:0007669"/>
    <property type="project" value="TreeGrafter"/>
</dbReference>
<reference evidence="7" key="1">
    <citation type="journal article" date="2022" name="Front. Genet.">
        <title>Chromosome-Scale Assembly of the Dendrobium nobile Genome Provides Insights Into the Molecular Mechanism of the Biosynthesis of the Medicinal Active Ingredient of Dendrobium.</title>
        <authorList>
            <person name="Xu Q."/>
            <person name="Niu S.-C."/>
            <person name="Li K.-L."/>
            <person name="Zheng P.-J."/>
            <person name="Zhang X.-J."/>
            <person name="Jia Y."/>
            <person name="Liu Y."/>
            <person name="Niu Y.-X."/>
            <person name="Yu L.-H."/>
            <person name="Chen D.-F."/>
            <person name="Zhang G.-Q."/>
        </authorList>
    </citation>
    <scope>NUCLEOTIDE SEQUENCE</scope>
    <source>
        <tissue evidence="7">Leaf</tissue>
    </source>
</reference>
<keyword evidence="8" id="KW-1185">Reference proteome</keyword>
<dbReference type="GO" id="GO:0005524">
    <property type="term" value="F:ATP binding"/>
    <property type="evidence" value="ECO:0007669"/>
    <property type="project" value="UniProtKB-KW"/>
</dbReference>
<organism evidence="7 8">
    <name type="scientific">Dendrobium nobile</name>
    <name type="common">Orchid</name>
    <dbReference type="NCBI Taxonomy" id="94219"/>
    <lineage>
        <taxon>Eukaryota</taxon>
        <taxon>Viridiplantae</taxon>
        <taxon>Streptophyta</taxon>
        <taxon>Embryophyta</taxon>
        <taxon>Tracheophyta</taxon>
        <taxon>Spermatophyta</taxon>
        <taxon>Magnoliopsida</taxon>
        <taxon>Liliopsida</taxon>
        <taxon>Asparagales</taxon>
        <taxon>Orchidaceae</taxon>
        <taxon>Epidendroideae</taxon>
        <taxon>Malaxideae</taxon>
        <taxon>Dendrobiinae</taxon>
        <taxon>Dendrobium</taxon>
    </lineage>
</organism>
<gene>
    <name evidence="7" type="ORF">KFK09_016199</name>
</gene>
<dbReference type="Proteomes" id="UP000829196">
    <property type="component" value="Unassembled WGS sequence"/>
</dbReference>
<dbReference type="SMR" id="A0A8T3AXC7"/>
<dbReference type="GO" id="GO:0032543">
    <property type="term" value="P:mitochondrial translation"/>
    <property type="evidence" value="ECO:0007669"/>
    <property type="project" value="TreeGrafter"/>
</dbReference>
<dbReference type="OrthoDB" id="1906957at2759"/>
<dbReference type="GO" id="GO:0005739">
    <property type="term" value="C:mitochondrion"/>
    <property type="evidence" value="ECO:0007669"/>
    <property type="project" value="TreeGrafter"/>
</dbReference>
<dbReference type="GO" id="GO:0005829">
    <property type="term" value="C:cytosol"/>
    <property type="evidence" value="ECO:0007669"/>
    <property type="project" value="TreeGrafter"/>
</dbReference>
<dbReference type="GO" id="GO:0004821">
    <property type="term" value="F:histidine-tRNA ligase activity"/>
    <property type="evidence" value="ECO:0007669"/>
    <property type="project" value="TreeGrafter"/>
</dbReference>
<protein>
    <recommendedName>
        <fullName evidence="6">Anticodon-binding domain-containing protein</fullName>
    </recommendedName>
</protein>
<feature type="region of interest" description="Disordered" evidence="5">
    <location>
        <begin position="1"/>
        <end position="20"/>
    </location>
</feature>
<dbReference type="GO" id="GO:0006427">
    <property type="term" value="P:histidyl-tRNA aminoacylation"/>
    <property type="evidence" value="ECO:0007669"/>
    <property type="project" value="TreeGrafter"/>
</dbReference>
<dbReference type="InterPro" id="IPR036621">
    <property type="entry name" value="Anticodon-bd_dom_sf"/>
</dbReference>
<dbReference type="PANTHER" id="PTHR11476:SF7">
    <property type="entry name" value="HISTIDINE--TRNA LIGASE"/>
    <property type="match status" value="1"/>
</dbReference>
<keyword evidence="3" id="KW-0067">ATP-binding</keyword>
<dbReference type="PANTHER" id="PTHR11476">
    <property type="entry name" value="HISTIDYL-TRNA SYNTHETASE"/>
    <property type="match status" value="1"/>
</dbReference>
<proteinExistence type="inferred from homology"/>
<feature type="domain" description="Anticodon-binding" evidence="6">
    <location>
        <begin position="54"/>
        <end position="142"/>
    </location>
</feature>
<dbReference type="CDD" id="cd00859">
    <property type="entry name" value="HisRS_anticodon"/>
    <property type="match status" value="1"/>
</dbReference>
<evidence type="ECO:0000256" key="2">
    <source>
        <dbReference type="ARBA" id="ARBA00022741"/>
    </source>
</evidence>
<evidence type="ECO:0000256" key="1">
    <source>
        <dbReference type="ARBA" id="ARBA00008226"/>
    </source>
</evidence>
<keyword evidence="2" id="KW-0547">Nucleotide-binding</keyword>
<keyword evidence="4" id="KW-0648">Protein biosynthesis</keyword>
<evidence type="ECO:0000259" key="6">
    <source>
        <dbReference type="Pfam" id="PF03129"/>
    </source>
</evidence>
<comment type="caution">
    <text evidence="7">The sequence shown here is derived from an EMBL/GenBank/DDBJ whole genome shotgun (WGS) entry which is preliminary data.</text>
</comment>